<dbReference type="VEuPathDB" id="FungiDB:H310_13058"/>
<comment type="caution">
    <text evidence="1">The sequence shown here is derived from an EMBL/GenBank/DDBJ whole genome shotgun (WGS) entry which is preliminary data.</text>
</comment>
<dbReference type="Proteomes" id="UP000285060">
    <property type="component" value="Unassembled WGS sequence"/>
</dbReference>
<dbReference type="EMBL" id="QUSY01000210">
    <property type="protein sequence ID" value="RHY31489.1"/>
    <property type="molecule type" value="Genomic_DNA"/>
</dbReference>
<organism evidence="1 2">
    <name type="scientific">Aphanomyces invadans</name>
    <dbReference type="NCBI Taxonomy" id="157072"/>
    <lineage>
        <taxon>Eukaryota</taxon>
        <taxon>Sar</taxon>
        <taxon>Stramenopiles</taxon>
        <taxon>Oomycota</taxon>
        <taxon>Saprolegniomycetes</taxon>
        <taxon>Saprolegniales</taxon>
        <taxon>Verrucalvaceae</taxon>
        <taxon>Aphanomyces</taxon>
    </lineage>
</organism>
<gene>
    <name evidence="1" type="ORF">DYB32_003444</name>
</gene>
<keyword evidence="2" id="KW-1185">Reference proteome</keyword>
<proteinExistence type="predicted"/>
<reference evidence="1 2" key="1">
    <citation type="submission" date="2018-08" db="EMBL/GenBank/DDBJ databases">
        <title>Aphanomyces genome sequencing and annotation.</title>
        <authorList>
            <person name="Minardi D."/>
            <person name="Oidtmann B."/>
            <person name="Van Der Giezen M."/>
            <person name="Studholme D.J."/>
        </authorList>
    </citation>
    <scope>NUCLEOTIDE SEQUENCE [LARGE SCALE GENOMIC DNA]</scope>
    <source>
        <strain evidence="1 2">NJM0002</strain>
    </source>
</reference>
<name>A0A3R6Z147_9STRA</name>
<protein>
    <submittedName>
        <fullName evidence="1">Uncharacterized protein</fullName>
    </submittedName>
</protein>
<evidence type="ECO:0000313" key="2">
    <source>
        <dbReference type="Proteomes" id="UP000285060"/>
    </source>
</evidence>
<accession>A0A3R6Z147</accession>
<evidence type="ECO:0000313" key="1">
    <source>
        <dbReference type="EMBL" id="RHY31489.1"/>
    </source>
</evidence>
<dbReference type="AlphaFoldDB" id="A0A3R6Z147"/>
<sequence>MADMQSLLEELHQICDIFLLFSQGDVIVKEHMCDLVVLEGFQFQPNGWFIMSAVGLLYSLNPGNIITEVDEYATAMVKVLNLFVMEILFRLSYPKPFVRKNLLKMLKCIFESHTSPVQFLVEYNIHPIIHALAQENNQILIQEIASQLLQAILVSAAVF</sequence>